<dbReference type="InterPro" id="IPR001789">
    <property type="entry name" value="Sig_transdc_resp-reg_receiver"/>
</dbReference>
<evidence type="ECO:0000313" key="5">
    <source>
        <dbReference type="EMBL" id="TMQ74089.1"/>
    </source>
</evidence>
<feature type="compositionally biased region" description="Basic and acidic residues" evidence="3">
    <location>
        <begin position="1"/>
        <end position="13"/>
    </location>
</feature>
<dbReference type="GO" id="GO:0000160">
    <property type="term" value="P:phosphorelay signal transduction system"/>
    <property type="evidence" value="ECO:0007669"/>
    <property type="project" value="InterPro"/>
</dbReference>
<name>A0A538UEE0_UNCEI</name>
<gene>
    <name evidence="5" type="ORF">E6K81_01365</name>
</gene>
<proteinExistence type="predicted"/>
<feature type="compositionally biased region" description="Basic and acidic residues" evidence="3">
    <location>
        <begin position="23"/>
        <end position="37"/>
    </location>
</feature>
<dbReference type="AlphaFoldDB" id="A0A538UEE0"/>
<dbReference type="InterPro" id="IPR011006">
    <property type="entry name" value="CheY-like_superfamily"/>
</dbReference>
<dbReference type="Gene3D" id="3.40.50.2300">
    <property type="match status" value="1"/>
</dbReference>
<evidence type="ECO:0000256" key="3">
    <source>
        <dbReference type="SAM" id="MobiDB-lite"/>
    </source>
</evidence>
<evidence type="ECO:0000259" key="4">
    <source>
        <dbReference type="PROSITE" id="PS50110"/>
    </source>
</evidence>
<evidence type="ECO:0000256" key="2">
    <source>
        <dbReference type="PROSITE-ProRule" id="PRU00169"/>
    </source>
</evidence>
<sequence length="222" mass="24288">MEVDVAHDEVAVERRRHRRPGERRRDQGQGEERRERTTAGGAGHRAPPGGRVAGKEPDPTPGRGLPPARLESRQARADNSGASPAHRTEAPMTENPPLILVVDDVPVVLAALRMRLEDEGFTVITARDGVEALDQVHDGHPDLMVLDLMLPRLSGERVCQELRADPRTKALPIIVLSARVGETERLRALAAGADMFLAKPYEVHHLVGEIRARLASGRRVVA</sequence>
<evidence type="ECO:0000256" key="1">
    <source>
        <dbReference type="ARBA" id="ARBA00022553"/>
    </source>
</evidence>
<dbReference type="InterPro" id="IPR050595">
    <property type="entry name" value="Bact_response_regulator"/>
</dbReference>
<feature type="region of interest" description="Disordered" evidence="3">
    <location>
        <begin position="1"/>
        <end position="92"/>
    </location>
</feature>
<feature type="domain" description="Response regulatory" evidence="4">
    <location>
        <begin position="98"/>
        <end position="214"/>
    </location>
</feature>
<dbReference type="Proteomes" id="UP000319771">
    <property type="component" value="Unassembled WGS sequence"/>
</dbReference>
<dbReference type="SUPFAM" id="SSF52172">
    <property type="entry name" value="CheY-like"/>
    <property type="match status" value="1"/>
</dbReference>
<evidence type="ECO:0000313" key="6">
    <source>
        <dbReference type="Proteomes" id="UP000319771"/>
    </source>
</evidence>
<dbReference type="EMBL" id="VBPB01000015">
    <property type="protein sequence ID" value="TMQ74089.1"/>
    <property type="molecule type" value="Genomic_DNA"/>
</dbReference>
<protein>
    <submittedName>
        <fullName evidence="5">Response regulator</fullName>
    </submittedName>
</protein>
<dbReference type="CDD" id="cd17574">
    <property type="entry name" value="REC_OmpR"/>
    <property type="match status" value="1"/>
</dbReference>
<dbReference type="PANTHER" id="PTHR44591:SF18">
    <property type="entry name" value="REGULATORY PROTEIN"/>
    <property type="match status" value="1"/>
</dbReference>
<dbReference type="PANTHER" id="PTHR44591">
    <property type="entry name" value="STRESS RESPONSE REGULATOR PROTEIN 1"/>
    <property type="match status" value="1"/>
</dbReference>
<keyword evidence="1 2" id="KW-0597">Phosphoprotein</keyword>
<dbReference type="Pfam" id="PF00072">
    <property type="entry name" value="Response_reg"/>
    <property type="match status" value="1"/>
</dbReference>
<dbReference type="PROSITE" id="PS50110">
    <property type="entry name" value="RESPONSE_REGULATORY"/>
    <property type="match status" value="1"/>
</dbReference>
<organism evidence="5 6">
    <name type="scientific">Eiseniibacteriota bacterium</name>
    <dbReference type="NCBI Taxonomy" id="2212470"/>
    <lineage>
        <taxon>Bacteria</taxon>
        <taxon>Candidatus Eiseniibacteriota</taxon>
    </lineage>
</organism>
<dbReference type="SMART" id="SM00448">
    <property type="entry name" value="REC"/>
    <property type="match status" value="1"/>
</dbReference>
<feature type="modified residue" description="4-aspartylphosphate" evidence="2">
    <location>
        <position position="147"/>
    </location>
</feature>
<comment type="caution">
    <text evidence="5">The sequence shown here is derived from an EMBL/GenBank/DDBJ whole genome shotgun (WGS) entry which is preliminary data.</text>
</comment>
<accession>A0A538UEE0</accession>
<reference evidence="5 6" key="1">
    <citation type="journal article" date="2019" name="Nat. Microbiol.">
        <title>Mediterranean grassland soil C-N compound turnover is dependent on rainfall and depth, and is mediated by genomically divergent microorganisms.</title>
        <authorList>
            <person name="Diamond S."/>
            <person name="Andeer P.F."/>
            <person name="Li Z."/>
            <person name="Crits-Christoph A."/>
            <person name="Burstein D."/>
            <person name="Anantharaman K."/>
            <person name="Lane K.R."/>
            <person name="Thomas B.C."/>
            <person name="Pan C."/>
            <person name="Northen T.R."/>
            <person name="Banfield J.F."/>
        </authorList>
    </citation>
    <scope>NUCLEOTIDE SEQUENCE [LARGE SCALE GENOMIC DNA]</scope>
    <source>
        <strain evidence="5">WS_11</strain>
    </source>
</reference>